<evidence type="ECO:0000256" key="9">
    <source>
        <dbReference type="ARBA" id="ARBA00023014"/>
    </source>
</evidence>
<keyword evidence="4" id="KW-0285">Flavoprotein</keyword>
<evidence type="ECO:0000313" key="13">
    <source>
        <dbReference type="Proteomes" id="UP000765845"/>
    </source>
</evidence>
<dbReference type="Pfam" id="PF00724">
    <property type="entry name" value="Oxidored_FMN"/>
    <property type="match status" value="1"/>
</dbReference>
<dbReference type="InterPro" id="IPR001155">
    <property type="entry name" value="OxRdtase_FMN_N"/>
</dbReference>
<sequence>MTAYPNLLKPLDLGFTQLPNRVLMGSMHTGLEEAENGFERMAAFFAERARGGVSLIVTGGFGPNKRAATHEHTKMLESEADCAGHRIVTDAVHAEGGKICMQILHTGRYAFNENPIAPSAIRAPINVFTPEAASEAQIEEQINDFVRTATLAQKAGYDGVEIMGSEGYFINQFLAARTNQREDDWGGSYENRMRLAIEVVRRVREAVGENFIIIYRLSMLDLVEGGSSYDEILQLGLAVEQAGATLINTGIGWHESRIPTIATKVPRAAFTWVTAKFRKALNIPVITSNRINTPEVAEDVLARGDADMVSMARPFLADPDFIAKAAAGRSDEINTCIGCNQACLDHVFTGRMTSCLVNPRACHETELNIAKTEAPRKFAVVGAGPAGLAFACTAAERGHTVTLFEASDAIGGQFNIARKVPGKEEFNETLRYFRRRLELSSVTVKLGQRVDSATLNNGDFDEIVLATGVSPRTPAIPGIDHPKVMSYLDVLRDDREVGQSVAIIGAGGIGFDVAEALVHSSDSSTNIETFMREWGVDMSLQARGGIEGVAANPSPAPRKVTLLQRKTSKVGAGLGKTTGWIHRTGLIHKGVEMLAGCEYLRIDDQGLHIRVGDEERCLAVDNVIYCAGQDPLRELQEGLTKPSHCIGGADVAAELDAKRAIDQGTRLAASL</sequence>
<dbReference type="PANTHER" id="PTHR42917:SF2">
    <property type="entry name" value="2,4-DIENOYL-COA REDUCTASE [(2E)-ENOYL-COA-PRODUCING]"/>
    <property type="match status" value="1"/>
</dbReference>
<dbReference type="InterPro" id="IPR023753">
    <property type="entry name" value="FAD/NAD-binding_dom"/>
</dbReference>
<dbReference type="SUPFAM" id="SSF51395">
    <property type="entry name" value="FMN-linked oxidoreductases"/>
    <property type="match status" value="1"/>
</dbReference>
<dbReference type="InterPro" id="IPR036188">
    <property type="entry name" value="FAD/NAD-bd_sf"/>
</dbReference>
<dbReference type="Gene3D" id="3.20.20.70">
    <property type="entry name" value="Aldolase class I"/>
    <property type="match status" value="1"/>
</dbReference>
<dbReference type="Gene3D" id="3.50.50.60">
    <property type="entry name" value="FAD/NAD(P)-binding domain"/>
    <property type="match status" value="1"/>
</dbReference>
<comment type="similarity">
    <text evidence="3">In the N-terminal section; belongs to the NADH:flavin oxidoreductase/NADH oxidase family.</text>
</comment>
<protein>
    <submittedName>
        <fullName evidence="12">NADPH-dependent 2,4-dienoyl-CoA reductase</fullName>
    </submittedName>
</protein>
<keyword evidence="6" id="KW-0479">Metal-binding</keyword>
<evidence type="ECO:0000256" key="6">
    <source>
        <dbReference type="ARBA" id="ARBA00022723"/>
    </source>
</evidence>
<keyword evidence="5" id="KW-0288">FMN</keyword>
<dbReference type="PRINTS" id="PR00368">
    <property type="entry name" value="FADPNR"/>
</dbReference>
<dbReference type="Proteomes" id="UP000765845">
    <property type="component" value="Unassembled WGS sequence"/>
</dbReference>
<evidence type="ECO:0000256" key="5">
    <source>
        <dbReference type="ARBA" id="ARBA00022643"/>
    </source>
</evidence>
<organism evidence="12 13">
    <name type="scientific">Spongiibacter thalassae</name>
    <dbReference type="NCBI Taxonomy" id="2721624"/>
    <lineage>
        <taxon>Bacteria</taxon>
        <taxon>Pseudomonadati</taxon>
        <taxon>Pseudomonadota</taxon>
        <taxon>Gammaproteobacteria</taxon>
        <taxon>Cellvibrionales</taxon>
        <taxon>Spongiibacteraceae</taxon>
        <taxon>Spongiibacter</taxon>
    </lineage>
</organism>
<accession>A0ABX1GKR7</accession>
<dbReference type="CDD" id="cd02930">
    <property type="entry name" value="DCR_FMN"/>
    <property type="match status" value="1"/>
</dbReference>
<keyword evidence="9" id="KW-0411">Iron-sulfur</keyword>
<gene>
    <name evidence="12" type="ORF">HCU74_19085</name>
</gene>
<dbReference type="SUPFAM" id="SSF51905">
    <property type="entry name" value="FAD/NAD(P)-binding domain"/>
    <property type="match status" value="1"/>
</dbReference>
<evidence type="ECO:0000259" key="11">
    <source>
        <dbReference type="Pfam" id="PF07992"/>
    </source>
</evidence>
<evidence type="ECO:0000256" key="4">
    <source>
        <dbReference type="ARBA" id="ARBA00022630"/>
    </source>
</evidence>
<dbReference type="Pfam" id="PF07992">
    <property type="entry name" value="Pyr_redox_2"/>
    <property type="match status" value="1"/>
</dbReference>
<name>A0ABX1GKR7_9GAMM</name>
<evidence type="ECO:0000259" key="10">
    <source>
        <dbReference type="Pfam" id="PF00724"/>
    </source>
</evidence>
<dbReference type="InterPro" id="IPR051793">
    <property type="entry name" value="NADH:flavin_oxidoreductase"/>
</dbReference>
<evidence type="ECO:0000256" key="8">
    <source>
        <dbReference type="ARBA" id="ARBA00023004"/>
    </source>
</evidence>
<reference evidence="12 13" key="1">
    <citation type="submission" date="2020-04" db="EMBL/GenBank/DDBJ databases">
        <authorList>
            <person name="Yoon J."/>
        </authorList>
    </citation>
    <scope>NUCLEOTIDE SEQUENCE [LARGE SCALE GENOMIC DNA]</scope>
    <source>
        <strain evidence="12 13">KMU-166</strain>
    </source>
</reference>
<keyword evidence="8" id="KW-0408">Iron</keyword>
<keyword evidence="13" id="KW-1185">Reference proteome</keyword>
<evidence type="ECO:0000256" key="7">
    <source>
        <dbReference type="ARBA" id="ARBA00023002"/>
    </source>
</evidence>
<evidence type="ECO:0000256" key="1">
    <source>
        <dbReference type="ARBA" id="ARBA00001917"/>
    </source>
</evidence>
<dbReference type="Gene3D" id="3.40.50.720">
    <property type="entry name" value="NAD(P)-binding Rossmann-like Domain"/>
    <property type="match status" value="1"/>
</dbReference>
<evidence type="ECO:0000313" key="12">
    <source>
        <dbReference type="EMBL" id="NKI19516.1"/>
    </source>
</evidence>
<dbReference type="SUPFAM" id="SSF51971">
    <property type="entry name" value="Nucleotide-binding domain"/>
    <property type="match status" value="1"/>
</dbReference>
<feature type="domain" description="NADH:flavin oxidoreductase/NADH oxidase N-terminal" evidence="10">
    <location>
        <begin position="7"/>
        <end position="332"/>
    </location>
</feature>
<evidence type="ECO:0000256" key="3">
    <source>
        <dbReference type="ARBA" id="ARBA00011048"/>
    </source>
</evidence>
<keyword evidence="7" id="KW-0560">Oxidoreductase</keyword>
<comment type="cofactor">
    <cofactor evidence="2">
        <name>[4Fe-4S] cluster</name>
        <dbReference type="ChEBI" id="CHEBI:49883"/>
    </cofactor>
</comment>
<comment type="caution">
    <text evidence="12">The sequence shown here is derived from an EMBL/GenBank/DDBJ whole genome shotgun (WGS) entry which is preliminary data.</text>
</comment>
<proteinExistence type="inferred from homology"/>
<dbReference type="PANTHER" id="PTHR42917">
    <property type="entry name" value="2,4-DIENOYL-COA REDUCTASE"/>
    <property type="match status" value="1"/>
</dbReference>
<evidence type="ECO:0000256" key="2">
    <source>
        <dbReference type="ARBA" id="ARBA00001966"/>
    </source>
</evidence>
<feature type="domain" description="FAD/NAD(P)-binding" evidence="11">
    <location>
        <begin position="377"/>
        <end position="637"/>
    </location>
</feature>
<dbReference type="EMBL" id="JAAWWK010000008">
    <property type="protein sequence ID" value="NKI19516.1"/>
    <property type="molecule type" value="Genomic_DNA"/>
</dbReference>
<dbReference type="RefSeq" id="WP_168452026.1">
    <property type="nucleotide sequence ID" value="NZ_JAAWWK010000008.1"/>
</dbReference>
<comment type="cofactor">
    <cofactor evidence="1">
        <name>FMN</name>
        <dbReference type="ChEBI" id="CHEBI:58210"/>
    </cofactor>
</comment>
<dbReference type="InterPro" id="IPR013785">
    <property type="entry name" value="Aldolase_TIM"/>
</dbReference>